<dbReference type="PANTHER" id="PTHR30093">
    <property type="entry name" value="GENERAL SECRETION PATHWAY PROTEIN G"/>
    <property type="match status" value="1"/>
</dbReference>
<evidence type="ECO:0000313" key="2">
    <source>
        <dbReference type="EMBL" id="EDM73830.1"/>
    </source>
</evidence>
<dbReference type="SUPFAM" id="SSF54523">
    <property type="entry name" value="Pili subunits"/>
    <property type="match status" value="1"/>
</dbReference>
<dbReference type="Pfam" id="PF07963">
    <property type="entry name" value="N_methyl"/>
    <property type="match status" value="1"/>
</dbReference>
<dbReference type="Proteomes" id="UP000005801">
    <property type="component" value="Unassembled WGS sequence"/>
</dbReference>
<dbReference type="InterPro" id="IPR012902">
    <property type="entry name" value="N_methyl_site"/>
</dbReference>
<dbReference type="RefSeq" id="WP_006977007.1">
    <property type="nucleotide sequence ID" value="NZ_ABCS01000171.1"/>
</dbReference>
<feature type="transmembrane region" description="Helical" evidence="1">
    <location>
        <begin position="12"/>
        <end position="36"/>
    </location>
</feature>
<dbReference type="NCBIfam" id="TIGR02532">
    <property type="entry name" value="IV_pilin_GFxxxE"/>
    <property type="match status" value="1"/>
</dbReference>
<keyword evidence="1" id="KW-1133">Transmembrane helix</keyword>
<organism evidence="2 3">
    <name type="scientific">Plesiocystis pacifica SIR-1</name>
    <dbReference type="NCBI Taxonomy" id="391625"/>
    <lineage>
        <taxon>Bacteria</taxon>
        <taxon>Pseudomonadati</taxon>
        <taxon>Myxococcota</taxon>
        <taxon>Polyangia</taxon>
        <taxon>Nannocystales</taxon>
        <taxon>Nannocystaceae</taxon>
        <taxon>Plesiocystis</taxon>
    </lineage>
</organism>
<gene>
    <name evidence="2" type="ORF">PPSIR1_16250</name>
</gene>
<comment type="caution">
    <text evidence="2">The sequence shown here is derived from an EMBL/GenBank/DDBJ whole genome shotgun (WGS) entry which is preliminary data.</text>
</comment>
<dbReference type="AlphaFoldDB" id="A6GJX1"/>
<dbReference type="PROSITE" id="PS00409">
    <property type="entry name" value="PROKAR_NTER_METHYL"/>
    <property type="match status" value="1"/>
</dbReference>
<reference evidence="2 3" key="1">
    <citation type="submission" date="2007-06" db="EMBL/GenBank/DDBJ databases">
        <authorList>
            <person name="Shimkets L."/>
            <person name="Ferriera S."/>
            <person name="Johnson J."/>
            <person name="Kravitz S."/>
            <person name="Beeson K."/>
            <person name="Sutton G."/>
            <person name="Rogers Y.-H."/>
            <person name="Friedman R."/>
            <person name="Frazier M."/>
            <person name="Venter J.C."/>
        </authorList>
    </citation>
    <scope>NUCLEOTIDE SEQUENCE [LARGE SCALE GENOMIC DNA]</scope>
    <source>
        <strain evidence="2 3">SIR-1</strain>
    </source>
</reference>
<evidence type="ECO:0008006" key="4">
    <source>
        <dbReference type="Google" id="ProtNLM"/>
    </source>
</evidence>
<dbReference type="InterPro" id="IPR045584">
    <property type="entry name" value="Pilin-like"/>
</dbReference>
<proteinExistence type="predicted"/>
<protein>
    <recommendedName>
        <fullName evidence="4">Prepilin-type N-terminal cleavage/methylation domain-containing protein</fullName>
    </recommendedName>
</protein>
<dbReference type="PANTHER" id="PTHR30093:SF47">
    <property type="entry name" value="TYPE IV PILUS NON-CORE MINOR PILIN PILE"/>
    <property type="match status" value="1"/>
</dbReference>
<keyword evidence="3" id="KW-1185">Reference proteome</keyword>
<evidence type="ECO:0000256" key="1">
    <source>
        <dbReference type="SAM" id="Phobius"/>
    </source>
</evidence>
<accession>A6GJX1</accession>
<evidence type="ECO:0000313" key="3">
    <source>
        <dbReference type="Proteomes" id="UP000005801"/>
    </source>
</evidence>
<keyword evidence="1" id="KW-0812">Transmembrane</keyword>
<dbReference type="EMBL" id="ABCS01000171">
    <property type="protein sequence ID" value="EDM73830.1"/>
    <property type="molecule type" value="Genomic_DNA"/>
</dbReference>
<sequence>MQSQTQRQTQRGFTLVELLTVVAILGIMATLAIVGYTKNIRNARRTEVIGDLSNLSLRENNMLSLRGHYASTSSDENETYPVAPGDLQNETDAIQWYADQEAYTRDAVAAGTPYFQEGGAEHGFDVLGFMPEGGKSFCAYGVIAGDGSTGEYGDVPPASPLAAEVFPAGPQLDRFYARNWFMAFAKCDFDRDGTFWEFTTAHFTSDVSMGDSNIGE</sequence>
<keyword evidence="1" id="KW-0472">Membrane</keyword>
<dbReference type="STRING" id="391625.PPSIR1_16250"/>
<name>A6GJX1_9BACT</name>
<dbReference type="Gene3D" id="3.30.700.10">
    <property type="entry name" value="Glycoprotein, Type 4 Pilin"/>
    <property type="match status" value="1"/>
</dbReference>
<dbReference type="eggNOG" id="COG4968">
    <property type="taxonomic scope" value="Bacteria"/>
</dbReference>